<evidence type="ECO:0000256" key="6">
    <source>
        <dbReference type="ARBA" id="ARBA00033409"/>
    </source>
</evidence>
<evidence type="ECO:0000256" key="1">
    <source>
        <dbReference type="ARBA" id="ARBA00007452"/>
    </source>
</evidence>
<name>A0A9D1FPS6_9FIRM</name>
<dbReference type="InterPro" id="IPR012340">
    <property type="entry name" value="NA-bd_OB-fold"/>
</dbReference>
<dbReference type="Pfam" id="PF11967">
    <property type="entry name" value="RecO_N"/>
    <property type="match status" value="1"/>
</dbReference>
<dbReference type="AlphaFoldDB" id="A0A9D1FPS6"/>
<keyword evidence="4 7" id="KW-0233">DNA recombination</keyword>
<comment type="caution">
    <text evidence="9">The sequence shown here is derived from an EMBL/GenBank/DDBJ whole genome shotgun (WGS) entry which is preliminary data.</text>
</comment>
<dbReference type="Gene3D" id="1.20.1440.120">
    <property type="entry name" value="Recombination protein O, C-terminal domain"/>
    <property type="match status" value="1"/>
</dbReference>
<dbReference type="InterPro" id="IPR037278">
    <property type="entry name" value="ARFGAP/RecO"/>
</dbReference>
<dbReference type="GO" id="GO:0043590">
    <property type="term" value="C:bacterial nucleoid"/>
    <property type="evidence" value="ECO:0007669"/>
    <property type="project" value="TreeGrafter"/>
</dbReference>
<proteinExistence type="inferred from homology"/>
<comment type="function">
    <text evidence="7">Involved in DNA repair and RecF pathway recombination.</text>
</comment>
<accession>A0A9D1FPS6</accession>
<reference evidence="9" key="2">
    <citation type="journal article" date="2021" name="PeerJ">
        <title>Extensive microbial diversity within the chicken gut microbiome revealed by metagenomics and culture.</title>
        <authorList>
            <person name="Gilroy R."/>
            <person name="Ravi A."/>
            <person name="Getino M."/>
            <person name="Pursley I."/>
            <person name="Horton D.L."/>
            <person name="Alikhan N.F."/>
            <person name="Baker D."/>
            <person name="Gharbi K."/>
            <person name="Hall N."/>
            <person name="Watson M."/>
            <person name="Adriaenssens E.M."/>
            <person name="Foster-Nyarko E."/>
            <person name="Jarju S."/>
            <person name="Secka A."/>
            <person name="Antonio M."/>
            <person name="Oren A."/>
            <person name="Chaudhuri R.R."/>
            <person name="La Ragione R."/>
            <person name="Hildebrand F."/>
            <person name="Pallen M.J."/>
        </authorList>
    </citation>
    <scope>NUCLEOTIDE SEQUENCE</scope>
    <source>
        <strain evidence="9">CHK199-13235</strain>
    </source>
</reference>
<feature type="domain" description="DNA replication/recombination mediator RecO N-terminal" evidence="8">
    <location>
        <begin position="1"/>
        <end position="78"/>
    </location>
</feature>
<comment type="similarity">
    <text evidence="1 7">Belongs to the RecO family.</text>
</comment>
<keyword evidence="5 7" id="KW-0234">DNA repair</keyword>
<dbReference type="PANTHER" id="PTHR33991">
    <property type="entry name" value="DNA REPAIR PROTEIN RECO"/>
    <property type="match status" value="1"/>
</dbReference>
<dbReference type="NCBIfam" id="TIGR00613">
    <property type="entry name" value="reco"/>
    <property type="match status" value="1"/>
</dbReference>
<dbReference type="Proteomes" id="UP000824002">
    <property type="component" value="Unassembled WGS sequence"/>
</dbReference>
<dbReference type="InterPro" id="IPR042242">
    <property type="entry name" value="RecO_C"/>
</dbReference>
<evidence type="ECO:0000256" key="5">
    <source>
        <dbReference type="ARBA" id="ARBA00023204"/>
    </source>
</evidence>
<organism evidence="9 10">
    <name type="scientific">Candidatus Merdivicinus excrementipullorum</name>
    <dbReference type="NCBI Taxonomy" id="2840867"/>
    <lineage>
        <taxon>Bacteria</taxon>
        <taxon>Bacillati</taxon>
        <taxon>Bacillota</taxon>
        <taxon>Clostridia</taxon>
        <taxon>Eubacteriales</taxon>
        <taxon>Oscillospiraceae</taxon>
        <taxon>Oscillospiraceae incertae sedis</taxon>
        <taxon>Candidatus Merdivicinus</taxon>
    </lineage>
</organism>
<reference evidence="9" key="1">
    <citation type="submission" date="2020-10" db="EMBL/GenBank/DDBJ databases">
        <authorList>
            <person name="Gilroy R."/>
        </authorList>
    </citation>
    <scope>NUCLEOTIDE SEQUENCE</scope>
    <source>
        <strain evidence="9">CHK199-13235</strain>
    </source>
</reference>
<dbReference type="Pfam" id="PF02565">
    <property type="entry name" value="RecO_C"/>
    <property type="match status" value="1"/>
</dbReference>
<dbReference type="Gene3D" id="6.20.220.20">
    <property type="entry name" value="Recombination protein O, zinc-binding domain"/>
    <property type="match status" value="1"/>
</dbReference>
<dbReference type="InterPro" id="IPR022572">
    <property type="entry name" value="DNA_rep/recomb_RecO_N"/>
</dbReference>
<dbReference type="SUPFAM" id="SSF57863">
    <property type="entry name" value="ArfGap/RecO-like zinc finger"/>
    <property type="match status" value="1"/>
</dbReference>
<dbReference type="PANTHER" id="PTHR33991:SF1">
    <property type="entry name" value="DNA REPAIR PROTEIN RECO"/>
    <property type="match status" value="1"/>
</dbReference>
<dbReference type="GO" id="GO:0006302">
    <property type="term" value="P:double-strand break repair"/>
    <property type="evidence" value="ECO:0007669"/>
    <property type="project" value="TreeGrafter"/>
</dbReference>
<dbReference type="EMBL" id="DVJP01000080">
    <property type="protein sequence ID" value="HIS77614.1"/>
    <property type="molecule type" value="Genomic_DNA"/>
</dbReference>
<gene>
    <name evidence="7 9" type="primary">recO</name>
    <name evidence="9" type="ORF">IAB51_12580</name>
</gene>
<keyword evidence="3 7" id="KW-0227">DNA damage</keyword>
<dbReference type="InterPro" id="IPR003717">
    <property type="entry name" value="RecO"/>
</dbReference>
<evidence type="ECO:0000256" key="4">
    <source>
        <dbReference type="ARBA" id="ARBA00023172"/>
    </source>
</evidence>
<evidence type="ECO:0000256" key="2">
    <source>
        <dbReference type="ARBA" id="ARBA00021310"/>
    </source>
</evidence>
<evidence type="ECO:0000313" key="10">
    <source>
        <dbReference type="Proteomes" id="UP000824002"/>
    </source>
</evidence>
<evidence type="ECO:0000313" key="9">
    <source>
        <dbReference type="EMBL" id="HIS77614.1"/>
    </source>
</evidence>
<evidence type="ECO:0000256" key="3">
    <source>
        <dbReference type="ARBA" id="ARBA00022763"/>
    </source>
</evidence>
<protein>
    <recommendedName>
        <fullName evidence="2 7">DNA repair protein RecO</fullName>
    </recommendedName>
    <alternativeName>
        <fullName evidence="6 7">Recombination protein O</fullName>
    </alternativeName>
</protein>
<sequence length="248" mass="27647">MTVKTRGIVLGQIPMRDQDKKLIILTQDMGLIEAIARKVNGARSSLSAAAEVLAYSDFCLYAGKSGYIVNTADLLENFYNLRMDLEKISLASYLCELTRFILPDRDNGGACLKLLLNSLWLLEHGKRSPALIKAVYELRLLSISGFAPDLSGCLGCGAEEELTFYPIDGSLFCEHCRGVMPPDRPQMKLPQPVFYAMRHICEAPDEKLFSFKLTPDSEKALGFVTEYFTLCQTGGKFKALDFYKTMLA</sequence>
<evidence type="ECO:0000259" key="8">
    <source>
        <dbReference type="Pfam" id="PF11967"/>
    </source>
</evidence>
<dbReference type="Gene3D" id="2.40.50.140">
    <property type="entry name" value="Nucleic acid-binding proteins"/>
    <property type="match status" value="1"/>
</dbReference>
<dbReference type="SUPFAM" id="SSF50249">
    <property type="entry name" value="Nucleic acid-binding proteins"/>
    <property type="match status" value="1"/>
</dbReference>
<evidence type="ECO:0000256" key="7">
    <source>
        <dbReference type="HAMAP-Rule" id="MF_00201"/>
    </source>
</evidence>
<dbReference type="GO" id="GO:0006310">
    <property type="term" value="P:DNA recombination"/>
    <property type="evidence" value="ECO:0007669"/>
    <property type="project" value="UniProtKB-UniRule"/>
</dbReference>
<dbReference type="HAMAP" id="MF_00201">
    <property type="entry name" value="RecO"/>
    <property type="match status" value="1"/>
</dbReference>